<evidence type="ECO:0000256" key="7">
    <source>
        <dbReference type="ARBA" id="ARBA00023306"/>
    </source>
</evidence>
<evidence type="ECO:0000256" key="4">
    <source>
        <dbReference type="ARBA" id="ARBA00022763"/>
    </source>
</evidence>
<comment type="caution">
    <text evidence="9">The sequence shown here is derived from an EMBL/GenBank/DDBJ whole genome shotgun (WGS) entry which is preliminary data.</text>
</comment>
<evidence type="ECO:0000313" key="10">
    <source>
        <dbReference type="Proteomes" id="UP001292094"/>
    </source>
</evidence>
<keyword evidence="3" id="KW-0547">Nucleotide-binding</keyword>
<protein>
    <recommendedName>
        <fullName evidence="11">Cell cycle checkpoint protein RAD17</fullName>
    </recommendedName>
</protein>
<dbReference type="GO" id="GO:0033314">
    <property type="term" value="P:mitotic DNA replication checkpoint signaling"/>
    <property type="evidence" value="ECO:0007669"/>
    <property type="project" value="TreeGrafter"/>
</dbReference>
<comment type="similarity">
    <text evidence="2">Belongs to the rad17/RAD24 family.</text>
</comment>
<sequence>MNSKSTRQQKGSSWVMSTFDDVEVFASTSHTESRVKKRQRQTVDLARLGKKRHQQFQCGTDLWVDRYAPLSREDLAVHKKKVQEVESWLVESMSGMKDRKFLLLTGPSGCGKSATLKVLSREAKLNLIEWINPTTAPYKSHFMDQENTWIPGDTVRPVSQTTQFWEFLMRTSKYSSVCVQGRGGGNLVCVEDLPNVFTRDPSSLHNMLREYTKRSNSSPVVFIVTDSTQQSSSAKHLLPPDLQQELSFVNIVFNPIASGLMVKALSRVVSLEGSRTTTPLPTKDALTSLANTSGGDVRSAINALQFATKKDVYGLEELFTESSTSRQGKKSVSRSKSNSRTLSNKSGSSQSGVDRTENQVAIGGKDGSLFLFRALGKVLYCKRNKEKGITEPLPKHLHTQERPPLQENPENIYDKTSMGAASFSLFLHQNCLAFFSDIESVAEAVTHLTHGDVLMAEWLDRQVLEDYAASVTVRGMMHANENMSSGGGWRPFLRPQWYSVIKESQQNTCLLKSEHRMEPLTSEELTTVLAPMKAKILQGKKKGNTSPTFRIGLFSEVQRQTRCERLDELDVNTSIVEEEEQERLGAAGGGSNLHTLSTPQQFNTQDSLSDPEEDFRIDDSDEENT</sequence>
<dbReference type="Proteomes" id="UP001292094">
    <property type="component" value="Unassembled WGS sequence"/>
</dbReference>
<feature type="compositionally biased region" description="Low complexity" evidence="8">
    <location>
        <begin position="334"/>
        <end position="346"/>
    </location>
</feature>
<name>A0AAE1P633_9EUCA</name>
<keyword evidence="10" id="KW-1185">Reference proteome</keyword>
<evidence type="ECO:0000313" key="9">
    <source>
        <dbReference type="EMBL" id="KAK4301451.1"/>
    </source>
</evidence>
<accession>A0AAE1P633</accession>
<dbReference type="PANTHER" id="PTHR12172:SF0">
    <property type="entry name" value="CELL CYCLE CHECKPOINT PROTEIN RAD17"/>
    <property type="match status" value="1"/>
</dbReference>
<dbReference type="Pfam" id="PF03215">
    <property type="entry name" value="Rad17"/>
    <property type="match status" value="1"/>
</dbReference>
<feature type="compositionally biased region" description="Polar residues" evidence="8">
    <location>
        <begin position="592"/>
        <end position="608"/>
    </location>
</feature>
<keyword evidence="5" id="KW-0067">ATP-binding</keyword>
<dbReference type="Gene3D" id="1.10.8.60">
    <property type="match status" value="1"/>
</dbReference>
<evidence type="ECO:0000256" key="6">
    <source>
        <dbReference type="ARBA" id="ARBA00023242"/>
    </source>
</evidence>
<evidence type="ECO:0000256" key="8">
    <source>
        <dbReference type="SAM" id="MobiDB-lite"/>
    </source>
</evidence>
<keyword evidence="4" id="KW-0227">DNA damage</keyword>
<dbReference type="GO" id="GO:0003689">
    <property type="term" value="F:DNA clamp loader activity"/>
    <property type="evidence" value="ECO:0007669"/>
    <property type="project" value="TreeGrafter"/>
</dbReference>
<dbReference type="GO" id="GO:0003682">
    <property type="term" value="F:chromatin binding"/>
    <property type="evidence" value="ECO:0007669"/>
    <property type="project" value="TreeGrafter"/>
</dbReference>
<dbReference type="Gene3D" id="3.40.50.300">
    <property type="entry name" value="P-loop containing nucleotide triphosphate hydrolases"/>
    <property type="match status" value="1"/>
</dbReference>
<dbReference type="InterPro" id="IPR027417">
    <property type="entry name" value="P-loop_NTPase"/>
</dbReference>
<dbReference type="InterPro" id="IPR004582">
    <property type="entry name" value="Checkpoint_prot_Rad17_Rad24"/>
</dbReference>
<dbReference type="PANTHER" id="PTHR12172">
    <property type="entry name" value="CELL CYCLE CHECKPOINT PROTEIN RAD17"/>
    <property type="match status" value="1"/>
</dbReference>
<keyword evidence="6" id="KW-0539">Nucleus</keyword>
<dbReference type="FunFam" id="3.40.50.300:FF:001661">
    <property type="entry name" value="RAD17 checkpoint clamp loader component"/>
    <property type="match status" value="1"/>
</dbReference>
<evidence type="ECO:0000256" key="2">
    <source>
        <dbReference type="ARBA" id="ARBA00006168"/>
    </source>
</evidence>
<dbReference type="GO" id="GO:0005524">
    <property type="term" value="F:ATP binding"/>
    <property type="evidence" value="ECO:0007669"/>
    <property type="project" value="UniProtKB-KW"/>
</dbReference>
<dbReference type="EMBL" id="JAWZYT010002865">
    <property type="protein sequence ID" value="KAK4301451.1"/>
    <property type="molecule type" value="Genomic_DNA"/>
</dbReference>
<evidence type="ECO:0008006" key="11">
    <source>
        <dbReference type="Google" id="ProtNLM"/>
    </source>
</evidence>
<dbReference type="SUPFAM" id="SSF52540">
    <property type="entry name" value="P-loop containing nucleoside triphosphate hydrolases"/>
    <property type="match status" value="1"/>
</dbReference>
<proteinExistence type="inferred from homology"/>
<feature type="region of interest" description="Disordered" evidence="8">
    <location>
        <begin position="324"/>
        <end position="357"/>
    </location>
</feature>
<evidence type="ECO:0000256" key="3">
    <source>
        <dbReference type="ARBA" id="ARBA00022741"/>
    </source>
</evidence>
<dbReference type="GO" id="GO:0006281">
    <property type="term" value="P:DNA repair"/>
    <property type="evidence" value="ECO:0007669"/>
    <property type="project" value="InterPro"/>
</dbReference>
<feature type="region of interest" description="Disordered" evidence="8">
    <location>
        <begin position="580"/>
        <end position="625"/>
    </location>
</feature>
<evidence type="ECO:0000256" key="1">
    <source>
        <dbReference type="ARBA" id="ARBA00004123"/>
    </source>
</evidence>
<organism evidence="9 10">
    <name type="scientific">Petrolisthes manimaculis</name>
    <dbReference type="NCBI Taxonomy" id="1843537"/>
    <lineage>
        <taxon>Eukaryota</taxon>
        <taxon>Metazoa</taxon>
        <taxon>Ecdysozoa</taxon>
        <taxon>Arthropoda</taxon>
        <taxon>Crustacea</taxon>
        <taxon>Multicrustacea</taxon>
        <taxon>Malacostraca</taxon>
        <taxon>Eumalacostraca</taxon>
        <taxon>Eucarida</taxon>
        <taxon>Decapoda</taxon>
        <taxon>Pleocyemata</taxon>
        <taxon>Anomura</taxon>
        <taxon>Galatheoidea</taxon>
        <taxon>Porcellanidae</taxon>
        <taxon>Petrolisthes</taxon>
    </lineage>
</organism>
<evidence type="ECO:0000256" key="5">
    <source>
        <dbReference type="ARBA" id="ARBA00022840"/>
    </source>
</evidence>
<feature type="compositionally biased region" description="Acidic residues" evidence="8">
    <location>
        <begin position="609"/>
        <end position="625"/>
    </location>
</feature>
<reference evidence="9" key="1">
    <citation type="submission" date="2023-11" db="EMBL/GenBank/DDBJ databases">
        <title>Genome assemblies of two species of porcelain crab, Petrolisthes cinctipes and Petrolisthes manimaculis (Anomura: Porcellanidae).</title>
        <authorList>
            <person name="Angst P."/>
        </authorList>
    </citation>
    <scope>NUCLEOTIDE SEQUENCE</scope>
    <source>
        <strain evidence="9">PB745_02</strain>
        <tissue evidence="9">Gill</tissue>
    </source>
</reference>
<dbReference type="AlphaFoldDB" id="A0AAE1P633"/>
<gene>
    <name evidence="9" type="ORF">Pmani_026407</name>
</gene>
<comment type="subcellular location">
    <subcellularLocation>
        <location evidence="1">Nucleus</location>
    </subcellularLocation>
</comment>
<keyword evidence="7" id="KW-0131">Cell cycle</keyword>
<dbReference type="GO" id="GO:0005634">
    <property type="term" value="C:nucleus"/>
    <property type="evidence" value="ECO:0007669"/>
    <property type="project" value="UniProtKB-SubCell"/>
</dbReference>
<dbReference type="GO" id="GO:0000077">
    <property type="term" value="P:DNA damage checkpoint signaling"/>
    <property type="evidence" value="ECO:0007669"/>
    <property type="project" value="TreeGrafter"/>
</dbReference>